<evidence type="ECO:0000313" key="1">
    <source>
        <dbReference type="EMBL" id="KAJ3553803.1"/>
    </source>
</evidence>
<organism evidence="1 2">
    <name type="scientific">Phlebia brevispora</name>
    <dbReference type="NCBI Taxonomy" id="194682"/>
    <lineage>
        <taxon>Eukaryota</taxon>
        <taxon>Fungi</taxon>
        <taxon>Dikarya</taxon>
        <taxon>Basidiomycota</taxon>
        <taxon>Agaricomycotina</taxon>
        <taxon>Agaricomycetes</taxon>
        <taxon>Polyporales</taxon>
        <taxon>Meruliaceae</taxon>
        <taxon>Phlebia</taxon>
    </lineage>
</organism>
<keyword evidence="2" id="KW-1185">Reference proteome</keyword>
<protein>
    <submittedName>
        <fullName evidence="1">Uncharacterized protein</fullName>
    </submittedName>
</protein>
<comment type="caution">
    <text evidence="1">The sequence shown here is derived from an EMBL/GenBank/DDBJ whole genome shotgun (WGS) entry which is preliminary data.</text>
</comment>
<name>A0ACC1T5X5_9APHY</name>
<evidence type="ECO:0000313" key="2">
    <source>
        <dbReference type="Proteomes" id="UP001148662"/>
    </source>
</evidence>
<gene>
    <name evidence="1" type="ORF">NM688_g3423</name>
</gene>
<dbReference type="EMBL" id="JANHOG010000496">
    <property type="protein sequence ID" value="KAJ3553803.1"/>
    <property type="molecule type" value="Genomic_DNA"/>
</dbReference>
<accession>A0ACC1T5X5</accession>
<dbReference type="Proteomes" id="UP001148662">
    <property type="component" value="Unassembled WGS sequence"/>
</dbReference>
<reference evidence="1" key="1">
    <citation type="submission" date="2022-07" db="EMBL/GenBank/DDBJ databases">
        <title>Genome Sequence of Phlebia brevispora.</title>
        <authorList>
            <person name="Buettner E."/>
        </authorList>
    </citation>
    <scope>NUCLEOTIDE SEQUENCE</scope>
    <source>
        <strain evidence="1">MPL23</strain>
    </source>
</reference>
<proteinExistence type="predicted"/>
<sequence>MSLPFVEIVKLVVTDAFRADLTLLNPTVELMSQAKGILGIYAGFELQDSQYLYIAVVWQSMQHQLDALADEGVRKKFGETFSAVEASRIFQHRVTFSAEPFTALSAPVTEFATWTVKETKDREQFKVQLQRLSDTIVSYPSSIGIHKGGWGTVVEDEKEMMILMGWDSLEIFQKASSEARELVPLLDEMKKLADLEIKNAALKKYFSPSTDARAGAHEEWLRISNLTAGRGQPALTQDALLPSSATERTFTLIDDTSALRVSLALTTRAVNCRSSRRSHGYDLFDVGRSMQTTAAARILHPATHRREPQVSLPSHYILPLSLIRTIIIGSSHGSRKFVAKENTGIAAFPEDTPIQLMISRPRSTTVTHPQRSYSIRHFFLPTDDIHDIIEEANLVGLFMETLFYGILIVSSGYCLRLLLCRTGRLTLKPAQEIRWWAVVVVVLMTAISTLDLALNLRLNLRAFIWSGGSNESVIAVFGDTMNWANITRRLLLPFVVLVLVVTGGVLAAVIVTVLGTARDNIDAQTSTIITVVCFANDILFNAVATTLIVRKLWKTRSTSADADKWLTIIRIIVESGLLYIFSVLILVISTPVANLGNCVGDVVGQIIAIASILIMIRTHDVFQTRSSPSGPSAMMSTPVFAPRSNVFSAAIPLSTIGSGPETHVDLAASDVTQPNAQDEKAPMEDNSSASL</sequence>